<dbReference type="AlphaFoldDB" id="A0A6A6HQB8"/>
<dbReference type="Gene3D" id="1.10.510.10">
    <property type="entry name" value="Transferase(Phosphotransferase) domain 1"/>
    <property type="match status" value="1"/>
</dbReference>
<evidence type="ECO:0000313" key="3">
    <source>
        <dbReference type="Proteomes" id="UP000800094"/>
    </source>
</evidence>
<name>A0A6A6HQB8_9PLEO</name>
<dbReference type="GO" id="GO:0005524">
    <property type="term" value="F:ATP binding"/>
    <property type="evidence" value="ECO:0007669"/>
    <property type="project" value="InterPro"/>
</dbReference>
<accession>A0A6A6HQB8</accession>
<sequence>MARWVSKLRYRSLAILFNIRHNICRNEIKLSKVIELKREIFFAKLVEAVAFLHLEGLCYQDIKLENILIRGYDPPEALLSNFGSALDEKTVFYNDGGTIPYLAPEQQKGSRHD</sequence>
<dbReference type="Pfam" id="PF00069">
    <property type="entry name" value="Pkinase"/>
    <property type="match status" value="1"/>
</dbReference>
<dbReference type="GeneID" id="54580703"/>
<dbReference type="OrthoDB" id="3782488at2759"/>
<dbReference type="Proteomes" id="UP000800094">
    <property type="component" value="Unassembled WGS sequence"/>
</dbReference>
<dbReference type="InterPro" id="IPR000719">
    <property type="entry name" value="Prot_kinase_dom"/>
</dbReference>
<dbReference type="RefSeq" id="XP_033675225.1">
    <property type="nucleotide sequence ID" value="XM_033827373.1"/>
</dbReference>
<reference evidence="2" key="1">
    <citation type="journal article" date="2020" name="Stud. Mycol.">
        <title>101 Dothideomycetes genomes: a test case for predicting lifestyles and emergence of pathogens.</title>
        <authorList>
            <person name="Haridas S."/>
            <person name="Albert R."/>
            <person name="Binder M."/>
            <person name="Bloem J."/>
            <person name="Labutti K."/>
            <person name="Salamov A."/>
            <person name="Andreopoulos B."/>
            <person name="Baker S."/>
            <person name="Barry K."/>
            <person name="Bills G."/>
            <person name="Bluhm B."/>
            <person name="Cannon C."/>
            <person name="Castanera R."/>
            <person name="Culley D."/>
            <person name="Daum C."/>
            <person name="Ezra D."/>
            <person name="Gonzalez J."/>
            <person name="Henrissat B."/>
            <person name="Kuo A."/>
            <person name="Liang C."/>
            <person name="Lipzen A."/>
            <person name="Lutzoni F."/>
            <person name="Magnuson J."/>
            <person name="Mondo S."/>
            <person name="Nolan M."/>
            <person name="Ohm R."/>
            <person name="Pangilinan J."/>
            <person name="Park H.-J."/>
            <person name="Ramirez L."/>
            <person name="Alfaro M."/>
            <person name="Sun H."/>
            <person name="Tritt A."/>
            <person name="Yoshinaga Y."/>
            <person name="Zwiers L.-H."/>
            <person name="Turgeon B."/>
            <person name="Goodwin S."/>
            <person name="Spatafora J."/>
            <person name="Crous P."/>
            <person name="Grigoriev I."/>
        </authorList>
    </citation>
    <scope>NUCLEOTIDE SEQUENCE</scope>
    <source>
        <strain evidence="2">CBS 122368</strain>
    </source>
</reference>
<gene>
    <name evidence="2" type="ORF">BU26DRAFT_512416</name>
</gene>
<dbReference type="PROSITE" id="PS00108">
    <property type="entry name" value="PROTEIN_KINASE_ST"/>
    <property type="match status" value="1"/>
</dbReference>
<dbReference type="EMBL" id="ML987227">
    <property type="protein sequence ID" value="KAF2240221.1"/>
    <property type="molecule type" value="Genomic_DNA"/>
</dbReference>
<dbReference type="PROSITE" id="PS50011">
    <property type="entry name" value="PROTEIN_KINASE_DOM"/>
    <property type="match status" value="1"/>
</dbReference>
<dbReference type="InterPro" id="IPR008271">
    <property type="entry name" value="Ser/Thr_kinase_AS"/>
</dbReference>
<dbReference type="SUPFAM" id="SSF56112">
    <property type="entry name" value="Protein kinase-like (PK-like)"/>
    <property type="match status" value="1"/>
</dbReference>
<organism evidence="2 3">
    <name type="scientific">Trematosphaeria pertusa</name>
    <dbReference type="NCBI Taxonomy" id="390896"/>
    <lineage>
        <taxon>Eukaryota</taxon>
        <taxon>Fungi</taxon>
        <taxon>Dikarya</taxon>
        <taxon>Ascomycota</taxon>
        <taxon>Pezizomycotina</taxon>
        <taxon>Dothideomycetes</taxon>
        <taxon>Pleosporomycetidae</taxon>
        <taxon>Pleosporales</taxon>
        <taxon>Massarineae</taxon>
        <taxon>Trematosphaeriaceae</taxon>
        <taxon>Trematosphaeria</taxon>
    </lineage>
</organism>
<protein>
    <recommendedName>
        <fullName evidence="1">Protein kinase domain-containing protein</fullName>
    </recommendedName>
</protein>
<keyword evidence="3" id="KW-1185">Reference proteome</keyword>
<dbReference type="InterPro" id="IPR011009">
    <property type="entry name" value="Kinase-like_dom_sf"/>
</dbReference>
<dbReference type="GO" id="GO:0004672">
    <property type="term" value="F:protein kinase activity"/>
    <property type="evidence" value="ECO:0007669"/>
    <property type="project" value="InterPro"/>
</dbReference>
<evidence type="ECO:0000259" key="1">
    <source>
        <dbReference type="PROSITE" id="PS50011"/>
    </source>
</evidence>
<feature type="domain" description="Protein kinase" evidence="1">
    <location>
        <begin position="1"/>
        <end position="113"/>
    </location>
</feature>
<proteinExistence type="predicted"/>
<evidence type="ECO:0000313" key="2">
    <source>
        <dbReference type="EMBL" id="KAF2240221.1"/>
    </source>
</evidence>